<feature type="transmembrane region" description="Helical" evidence="2">
    <location>
        <begin position="253"/>
        <end position="272"/>
    </location>
</feature>
<feature type="transmembrane region" description="Helical" evidence="2">
    <location>
        <begin position="159"/>
        <end position="178"/>
    </location>
</feature>
<feature type="transmembrane region" description="Helical" evidence="2">
    <location>
        <begin position="128"/>
        <end position="147"/>
    </location>
</feature>
<feature type="domain" description="EamA" evidence="3">
    <location>
        <begin position="15"/>
        <end position="145"/>
    </location>
</feature>
<dbReference type="PANTHER" id="PTHR22911:SF76">
    <property type="entry name" value="EAMA DOMAIN-CONTAINING PROTEIN"/>
    <property type="match status" value="1"/>
</dbReference>
<protein>
    <recommendedName>
        <fullName evidence="3">EamA domain-containing protein</fullName>
    </recommendedName>
</protein>
<dbReference type="GO" id="GO:0016020">
    <property type="term" value="C:membrane"/>
    <property type="evidence" value="ECO:0007669"/>
    <property type="project" value="InterPro"/>
</dbReference>
<feature type="transmembrane region" description="Helical" evidence="2">
    <location>
        <begin position="278"/>
        <end position="296"/>
    </location>
</feature>
<sequence length="305" mass="32418">MNKPAKWWLGLVLGFGVLTIATSAVFIRLCLESAGMAGAGFSLVLAALRLAIASVLCLPLWKGIQHNKASRQAWQWAIAAGLCLAIHFSLWIASLSYTSIAASTTLVTTNPIWVALILWVWQGKRPTQLTVMGILIALTGGILIAFGGESTTPTGSLSLLGNALALMGAWSASFYLILGQQAQQEGLGLGHYIATVYTLAALCLLPLPLFLGTPYAGYPVDVYLYIALMAILPQLMGHTSLNWSVRWISPTTVALAILCEPIGATSLGYLIFAEVPTPLVFGGAVILLFGVALAIWGEGKRSQNY</sequence>
<keyword evidence="2" id="KW-1133">Transmembrane helix</keyword>
<proteinExistence type="inferred from homology"/>
<feature type="transmembrane region" description="Helical" evidence="2">
    <location>
        <begin position="7"/>
        <end position="27"/>
    </location>
</feature>
<dbReference type="SUPFAM" id="SSF103481">
    <property type="entry name" value="Multidrug resistance efflux transporter EmrE"/>
    <property type="match status" value="2"/>
</dbReference>
<keyword evidence="5" id="KW-1185">Reference proteome</keyword>
<evidence type="ECO:0000256" key="2">
    <source>
        <dbReference type="SAM" id="Phobius"/>
    </source>
</evidence>
<feature type="transmembrane region" description="Helical" evidence="2">
    <location>
        <begin position="222"/>
        <end position="241"/>
    </location>
</feature>
<evidence type="ECO:0000313" key="5">
    <source>
        <dbReference type="Proteomes" id="UP000183940"/>
    </source>
</evidence>
<keyword evidence="2" id="KW-0472">Membrane</keyword>
<dbReference type="Gene3D" id="1.10.3730.20">
    <property type="match status" value="1"/>
</dbReference>
<dbReference type="STRING" id="1925591.BI308_07960"/>
<accession>A0A1L9QTX0</accession>
<keyword evidence="2" id="KW-0812">Transmembrane</keyword>
<feature type="transmembrane region" description="Helical" evidence="2">
    <location>
        <begin position="190"/>
        <end position="210"/>
    </location>
</feature>
<reference evidence="4" key="1">
    <citation type="submission" date="2016-10" db="EMBL/GenBank/DDBJ databases">
        <title>CRISPR-Cas defence system in Roseofilum reptotaenium: evidence of a bacteriophage-cyanobacterium arms race in the coral black band disease.</title>
        <authorList>
            <person name="Buerger P."/>
            <person name="Wood-Charlson E.M."/>
            <person name="Weynberg K.D."/>
            <person name="Willis B."/>
            <person name="Van Oppen M.J."/>
        </authorList>
    </citation>
    <scope>NUCLEOTIDE SEQUENCE [LARGE SCALE GENOMIC DNA]</scope>
    <source>
        <strain evidence="4">AO1-A</strain>
    </source>
</reference>
<comment type="caution">
    <text evidence="4">The sequence shown here is derived from an EMBL/GenBank/DDBJ whole genome shotgun (WGS) entry which is preliminary data.</text>
</comment>
<evidence type="ECO:0000256" key="1">
    <source>
        <dbReference type="ARBA" id="ARBA00007362"/>
    </source>
</evidence>
<feature type="transmembrane region" description="Helical" evidence="2">
    <location>
        <begin position="100"/>
        <end position="121"/>
    </location>
</feature>
<evidence type="ECO:0000313" key="4">
    <source>
        <dbReference type="EMBL" id="OJJ26113.1"/>
    </source>
</evidence>
<feature type="domain" description="EamA" evidence="3">
    <location>
        <begin position="160"/>
        <end position="295"/>
    </location>
</feature>
<dbReference type="AlphaFoldDB" id="A0A1L9QTX0"/>
<evidence type="ECO:0000259" key="3">
    <source>
        <dbReference type="Pfam" id="PF00892"/>
    </source>
</evidence>
<dbReference type="Proteomes" id="UP000183940">
    <property type="component" value="Unassembled WGS sequence"/>
</dbReference>
<name>A0A1L9QTX0_9CYAN</name>
<organism evidence="4 5">
    <name type="scientific">Roseofilum reptotaenium AO1-A</name>
    <dbReference type="NCBI Taxonomy" id="1925591"/>
    <lineage>
        <taxon>Bacteria</taxon>
        <taxon>Bacillati</taxon>
        <taxon>Cyanobacteriota</taxon>
        <taxon>Cyanophyceae</taxon>
        <taxon>Desertifilales</taxon>
        <taxon>Desertifilaceae</taxon>
        <taxon>Roseofilum</taxon>
    </lineage>
</organism>
<dbReference type="PANTHER" id="PTHR22911">
    <property type="entry name" value="ACYL-MALONYL CONDENSING ENZYME-RELATED"/>
    <property type="match status" value="1"/>
</dbReference>
<dbReference type="Pfam" id="PF00892">
    <property type="entry name" value="EamA"/>
    <property type="match status" value="2"/>
</dbReference>
<feature type="transmembrane region" description="Helical" evidence="2">
    <location>
        <begin position="73"/>
        <end position="94"/>
    </location>
</feature>
<comment type="similarity">
    <text evidence="1">Belongs to the EamA transporter family.</text>
</comment>
<dbReference type="InterPro" id="IPR037185">
    <property type="entry name" value="EmrE-like"/>
</dbReference>
<dbReference type="InterPro" id="IPR000620">
    <property type="entry name" value="EamA_dom"/>
</dbReference>
<feature type="transmembrane region" description="Helical" evidence="2">
    <location>
        <begin position="39"/>
        <end position="61"/>
    </location>
</feature>
<dbReference type="EMBL" id="MLAW01000010">
    <property type="protein sequence ID" value="OJJ26113.1"/>
    <property type="molecule type" value="Genomic_DNA"/>
</dbReference>
<gene>
    <name evidence="4" type="ORF">BI308_07960</name>
</gene>